<dbReference type="RefSeq" id="WP_149265625.1">
    <property type="nucleotide sequence ID" value="NZ_VFJB01000003.1"/>
</dbReference>
<proteinExistence type="predicted"/>
<evidence type="ECO:0000256" key="1">
    <source>
        <dbReference type="ARBA" id="ARBA00022737"/>
    </source>
</evidence>
<dbReference type="PANTHER" id="PTHR45586">
    <property type="entry name" value="TPR REPEAT-CONTAINING PROTEIN PA4667"/>
    <property type="match status" value="1"/>
</dbReference>
<dbReference type="InterPro" id="IPR019734">
    <property type="entry name" value="TPR_rpt"/>
</dbReference>
<dbReference type="SMART" id="SM00028">
    <property type="entry name" value="TPR"/>
    <property type="match status" value="3"/>
</dbReference>
<dbReference type="Pfam" id="PF13181">
    <property type="entry name" value="TPR_8"/>
    <property type="match status" value="1"/>
</dbReference>
<organism evidence="4 5">
    <name type="scientific">Deferribacter autotrophicus</name>
    <dbReference type="NCBI Taxonomy" id="500465"/>
    <lineage>
        <taxon>Bacteria</taxon>
        <taxon>Pseudomonadati</taxon>
        <taxon>Deferribacterota</taxon>
        <taxon>Deferribacteres</taxon>
        <taxon>Deferribacterales</taxon>
        <taxon>Deferribacteraceae</taxon>
        <taxon>Deferribacter</taxon>
    </lineage>
</organism>
<comment type="caution">
    <text evidence="4">The sequence shown here is derived from an EMBL/GenBank/DDBJ whole genome shotgun (WGS) entry which is preliminary data.</text>
</comment>
<dbReference type="EMBL" id="VFJB01000003">
    <property type="protein sequence ID" value="KAA0258865.1"/>
    <property type="molecule type" value="Genomic_DNA"/>
</dbReference>
<evidence type="ECO:0000256" key="2">
    <source>
        <dbReference type="ARBA" id="ARBA00022803"/>
    </source>
</evidence>
<dbReference type="Proteomes" id="UP000322876">
    <property type="component" value="Unassembled WGS sequence"/>
</dbReference>
<evidence type="ECO:0008006" key="6">
    <source>
        <dbReference type="Google" id="ProtNLM"/>
    </source>
</evidence>
<dbReference type="InterPro" id="IPR051012">
    <property type="entry name" value="CellSynth/LPSAsmb/PSIAsmb"/>
</dbReference>
<dbReference type="InterPro" id="IPR011990">
    <property type="entry name" value="TPR-like_helical_dom_sf"/>
</dbReference>
<dbReference type="PANTHER" id="PTHR45586:SF1">
    <property type="entry name" value="LIPOPOLYSACCHARIDE ASSEMBLY PROTEIN B"/>
    <property type="match status" value="1"/>
</dbReference>
<keyword evidence="2 3" id="KW-0802">TPR repeat</keyword>
<gene>
    <name evidence="4" type="ORF">FHQ18_02660</name>
</gene>
<evidence type="ECO:0000313" key="5">
    <source>
        <dbReference type="Proteomes" id="UP000322876"/>
    </source>
</evidence>
<feature type="repeat" description="TPR" evidence="3">
    <location>
        <begin position="123"/>
        <end position="156"/>
    </location>
</feature>
<protein>
    <recommendedName>
        <fullName evidence="6">Tetratricopeptide repeat protein</fullName>
    </recommendedName>
</protein>
<dbReference type="SUPFAM" id="SSF48452">
    <property type="entry name" value="TPR-like"/>
    <property type="match status" value="1"/>
</dbReference>
<dbReference type="Gene3D" id="1.25.40.10">
    <property type="entry name" value="Tetratricopeptide repeat domain"/>
    <property type="match status" value="2"/>
</dbReference>
<dbReference type="OrthoDB" id="9791635at2"/>
<evidence type="ECO:0000256" key="3">
    <source>
        <dbReference type="PROSITE-ProRule" id="PRU00339"/>
    </source>
</evidence>
<dbReference type="PROSITE" id="PS50005">
    <property type="entry name" value="TPR"/>
    <property type="match status" value="1"/>
</dbReference>
<dbReference type="AlphaFoldDB" id="A0A5A8F5S7"/>
<reference evidence="4 5" key="1">
    <citation type="submission" date="2019-06" db="EMBL/GenBank/DDBJ databases">
        <title>Genomic insights into carbon and energy metabolism of Deferribacter autotrophicus revealed new metabolic traits in the phylum Deferribacteres.</title>
        <authorList>
            <person name="Slobodkin A.I."/>
            <person name="Slobodkina G.B."/>
            <person name="Allioux M."/>
            <person name="Alain K."/>
            <person name="Jebbar M."/>
            <person name="Shadrin V."/>
            <person name="Kublanov I.V."/>
            <person name="Toshchakov S.V."/>
            <person name="Bonch-Osmolovskaya E.A."/>
        </authorList>
    </citation>
    <scope>NUCLEOTIDE SEQUENCE [LARGE SCALE GENOMIC DNA]</scope>
    <source>
        <strain evidence="4 5">SL50</strain>
    </source>
</reference>
<keyword evidence="1" id="KW-0677">Repeat</keyword>
<sequence>MILKNFLKSLRNKVDDKSKKSFLKGFGYLINQEYDKALDELKEVVKNNTHMVEMYVALGTLFRNKGEYLKAIHIHESAVGEKDLKEDLKKQILHELVLDYKLSGQFEKAIYYLNTLLKIDKSPVLYKLMATLLFEKGEYENAIKFYLKYAKLSKKNVSREIAYCYFKIAEKISDPKGKIKQLKKSVNYFSNFRLANYELLKIYKEIKNDKLLFNQLSWIIDNDIFLKKEDINLVSNIYFDKEKLEEFVKKCIGKVSTKNENPIYYIFLSEYFSKTGDTQKAISILKDFLKEKKKVIVAKQYILLKDDEVLTNLFEEYLYICNKCNEPFNEYYDICPRCNSIQTLYFK</sequence>
<name>A0A5A8F5S7_9BACT</name>
<evidence type="ECO:0000313" key="4">
    <source>
        <dbReference type="EMBL" id="KAA0258865.1"/>
    </source>
</evidence>
<keyword evidence="5" id="KW-1185">Reference proteome</keyword>
<accession>A0A5A8F5S7</accession>